<keyword evidence="4" id="KW-0560">Oxidoreductase</keyword>
<name>A0A852ZIK7_9ACTN</name>
<dbReference type="Proteomes" id="UP000579605">
    <property type="component" value="Unassembled WGS sequence"/>
</dbReference>
<evidence type="ECO:0000256" key="3">
    <source>
        <dbReference type="ARBA" id="ARBA00022723"/>
    </source>
</evidence>
<evidence type="ECO:0000313" key="7">
    <source>
        <dbReference type="EMBL" id="NYH91965.1"/>
    </source>
</evidence>
<dbReference type="GO" id="GO:0005506">
    <property type="term" value="F:iron ion binding"/>
    <property type="evidence" value="ECO:0007669"/>
    <property type="project" value="InterPro"/>
</dbReference>
<dbReference type="AlphaFoldDB" id="A0A852ZIK7"/>
<keyword evidence="6" id="KW-0503">Monooxygenase</keyword>
<dbReference type="GO" id="GO:0016705">
    <property type="term" value="F:oxidoreductase activity, acting on paired donors, with incorporation or reduction of molecular oxygen"/>
    <property type="evidence" value="ECO:0007669"/>
    <property type="project" value="InterPro"/>
</dbReference>
<keyword evidence="8" id="KW-1185">Reference proteome</keyword>
<dbReference type="InterPro" id="IPR036396">
    <property type="entry name" value="Cyt_P450_sf"/>
</dbReference>
<proteinExistence type="inferred from homology"/>
<organism evidence="7 8">
    <name type="scientific">Actinopolymorpha rutila</name>
    <dbReference type="NCBI Taxonomy" id="446787"/>
    <lineage>
        <taxon>Bacteria</taxon>
        <taxon>Bacillati</taxon>
        <taxon>Actinomycetota</taxon>
        <taxon>Actinomycetes</taxon>
        <taxon>Propionibacteriales</taxon>
        <taxon>Actinopolymorphaceae</taxon>
        <taxon>Actinopolymorpha</taxon>
    </lineage>
</organism>
<keyword evidence="3" id="KW-0479">Metal-binding</keyword>
<evidence type="ECO:0000256" key="5">
    <source>
        <dbReference type="ARBA" id="ARBA00023004"/>
    </source>
</evidence>
<dbReference type="EMBL" id="JACBZH010000001">
    <property type="protein sequence ID" value="NYH91965.1"/>
    <property type="molecule type" value="Genomic_DNA"/>
</dbReference>
<evidence type="ECO:0000256" key="2">
    <source>
        <dbReference type="ARBA" id="ARBA00022617"/>
    </source>
</evidence>
<comment type="caution">
    <text evidence="7">The sequence shown here is derived from an EMBL/GenBank/DDBJ whole genome shotgun (WGS) entry which is preliminary data.</text>
</comment>
<dbReference type="PANTHER" id="PTHR46696">
    <property type="entry name" value="P450, PUTATIVE (EUROFUNG)-RELATED"/>
    <property type="match status" value="1"/>
</dbReference>
<keyword evidence="5" id="KW-0408">Iron</keyword>
<dbReference type="SUPFAM" id="SSF48264">
    <property type="entry name" value="Cytochrome P450"/>
    <property type="match status" value="1"/>
</dbReference>
<evidence type="ECO:0000256" key="6">
    <source>
        <dbReference type="ARBA" id="ARBA00023033"/>
    </source>
</evidence>
<dbReference type="InterPro" id="IPR001128">
    <property type="entry name" value="Cyt_P450"/>
</dbReference>
<evidence type="ECO:0000256" key="1">
    <source>
        <dbReference type="ARBA" id="ARBA00010617"/>
    </source>
</evidence>
<reference evidence="7 8" key="1">
    <citation type="submission" date="2020-07" db="EMBL/GenBank/DDBJ databases">
        <title>Sequencing the genomes of 1000 actinobacteria strains.</title>
        <authorList>
            <person name="Klenk H.-P."/>
        </authorList>
    </citation>
    <scope>NUCLEOTIDE SEQUENCE [LARGE SCALE GENOMIC DNA]</scope>
    <source>
        <strain evidence="7 8">DSM 18448</strain>
    </source>
</reference>
<dbReference type="PRINTS" id="PR00359">
    <property type="entry name" value="BP450"/>
</dbReference>
<accession>A0A852ZIK7</accession>
<dbReference type="GO" id="GO:0004497">
    <property type="term" value="F:monooxygenase activity"/>
    <property type="evidence" value="ECO:0007669"/>
    <property type="project" value="UniProtKB-KW"/>
</dbReference>
<dbReference type="RefSeq" id="WP_179789444.1">
    <property type="nucleotide sequence ID" value="NZ_BAAARR010000001.1"/>
</dbReference>
<protein>
    <submittedName>
        <fullName evidence="7">Cytochrome P450</fullName>
    </submittedName>
</protein>
<dbReference type="GO" id="GO:0020037">
    <property type="term" value="F:heme binding"/>
    <property type="evidence" value="ECO:0007669"/>
    <property type="project" value="InterPro"/>
</dbReference>
<dbReference type="PANTHER" id="PTHR46696:SF1">
    <property type="entry name" value="CYTOCHROME P450 YJIB-RELATED"/>
    <property type="match status" value="1"/>
</dbReference>
<gene>
    <name evidence="7" type="ORF">F4554_004603</name>
</gene>
<dbReference type="CDD" id="cd11029">
    <property type="entry name" value="CYP107-like"/>
    <property type="match status" value="1"/>
</dbReference>
<dbReference type="Gene3D" id="1.10.630.10">
    <property type="entry name" value="Cytochrome P450"/>
    <property type="match status" value="1"/>
</dbReference>
<evidence type="ECO:0000313" key="8">
    <source>
        <dbReference type="Proteomes" id="UP000579605"/>
    </source>
</evidence>
<dbReference type="Pfam" id="PF00067">
    <property type="entry name" value="p450"/>
    <property type="match status" value="1"/>
</dbReference>
<dbReference type="FunFam" id="1.10.630.10:FF:000018">
    <property type="entry name" value="Cytochrome P450 monooxygenase"/>
    <property type="match status" value="1"/>
</dbReference>
<sequence length="409" mass="44396">MTAIPEIDLSNPAALRDPFTAYGRAREICPLARLVTPGFGTMWAVTRYEHAKAMLTDPRFELNANSYLRPDVPEHCLKYMRTMQEMDGPEHTRLRRLVSPSFSARRAAEFRPRVMRIVEGMLDDLAEKAERAEPAGGGNGNAVDLLDHFARPLPIEVICELVGIPPEDRGSWRTYGAAVTAGHGPAFARAIPAIMRDAVAAVARRTHEPGADLLSELVGVHADDQDRLGDTELVTLVWHLILAGQTPANLVANAVETLLGHPGQLAALRADEDLMPGAVEELTRWYGPQLLTLPRYAREDADIAGFPIGKGEPVTVALAAANRDPRVFADPDRFDLRRPAGKPAHLGYAHGPHFCLGAALARVQTEAALTGLLRRFPDLAFAGDGAQRAPDPGTWRLTALPVSLCPVSL</sequence>
<dbReference type="InterPro" id="IPR002397">
    <property type="entry name" value="Cyt_P450_B"/>
</dbReference>
<evidence type="ECO:0000256" key="4">
    <source>
        <dbReference type="ARBA" id="ARBA00023002"/>
    </source>
</evidence>
<keyword evidence="2" id="KW-0349">Heme</keyword>
<comment type="similarity">
    <text evidence="1">Belongs to the cytochrome P450 family.</text>
</comment>